<dbReference type="InterPro" id="IPR056362">
    <property type="entry name" value="AtuA-like_ferredoxin_dom"/>
</dbReference>
<dbReference type="AlphaFoldDB" id="A0AB39QKK7"/>
<evidence type="ECO:0000256" key="1">
    <source>
        <dbReference type="SAM" id="MobiDB-lite"/>
    </source>
</evidence>
<dbReference type="EMBL" id="CP163441">
    <property type="protein sequence ID" value="XDQ41828.1"/>
    <property type="molecule type" value="Genomic_DNA"/>
</dbReference>
<dbReference type="Pfam" id="PF23544">
    <property type="entry name" value="AtuA_ferredoxin"/>
    <property type="match status" value="1"/>
</dbReference>
<reference evidence="3" key="1">
    <citation type="submission" date="2024-07" db="EMBL/GenBank/DDBJ databases">
        <authorList>
            <person name="Yu S.T."/>
        </authorList>
    </citation>
    <scope>NUCLEOTIDE SEQUENCE</scope>
    <source>
        <strain evidence="3">R39</strain>
    </source>
</reference>
<dbReference type="RefSeq" id="WP_369221411.1">
    <property type="nucleotide sequence ID" value="NZ_CP163441.1"/>
</dbReference>
<evidence type="ECO:0000259" key="2">
    <source>
        <dbReference type="Pfam" id="PF23544"/>
    </source>
</evidence>
<protein>
    <recommendedName>
        <fullName evidence="2">AtuA-like ferredoxin-fold domain-containing protein</fullName>
    </recommendedName>
</protein>
<dbReference type="PANTHER" id="PTHR47708">
    <property type="match status" value="1"/>
</dbReference>
<name>A0AB39QKK7_9ACTN</name>
<feature type="domain" description="AtuA-like ferredoxin-fold" evidence="2">
    <location>
        <begin position="11"/>
        <end position="107"/>
    </location>
</feature>
<organism evidence="3">
    <name type="scientific">Streptomyces sp. R39</name>
    <dbReference type="NCBI Taxonomy" id="3238631"/>
    <lineage>
        <taxon>Bacteria</taxon>
        <taxon>Bacillati</taxon>
        <taxon>Actinomycetota</taxon>
        <taxon>Actinomycetes</taxon>
        <taxon>Kitasatosporales</taxon>
        <taxon>Streptomycetaceae</taxon>
        <taxon>Streptomyces</taxon>
    </lineage>
</organism>
<accession>A0AB39QKK7</accession>
<gene>
    <name evidence="3" type="ORF">AB5J52_05825</name>
</gene>
<proteinExistence type="predicted"/>
<feature type="region of interest" description="Disordered" evidence="1">
    <location>
        <begin position="84"/>
        <end position="121"/>
    </location>
</feature>
<evidence type="ECO:0000313" key="3">
    <source>
        <dbReference type="EMBL" id="XDQ41828.1"/>
    </source>
</evidence>
<dbReference type="PANTHER" id="PTHR47708:SF2">
    <property type="entry name" value="SI:CH73-132F6.5"/>
    <property type="match status" value="1"/>
</dbReference>
<sequence>MTAATVPTVILRLLAHARTGDKGRTLTVAVVARHAADYPTLRDHLTPAVVREHLKARVTGAVRRYEMPSTATLLFLCERDPTDTVTTSLHRDRHGKTLSGDLLDLPVPLTQTDRNQHSEAP</sequence>